<keyword evidence="7" id="KW-1185">Reference proteome</keyword>
<keyword evidence="3" id="KW-0804">Transcription</keyword>
<evidence type="ECO:0000313" key="6">
    <source>
        <dbReference type="EMBL" id="OUC99789.1"/>
    </source>
</evidence>
<evidence type="ECO:0000256" key="3">
    <source>
        <dbReference type="ARBA" id="ARBA00023163"/>
    </source>
</evidence>
<dbReference type="Proteomes" id="UP000194761">
    <property type="component" value="Unassembled WGS sequence"/>
</dbReference>
<dbReference type="PROSITE" id="PS00888">
    <property type="entry name" value="CNMP_BINDING_1"/>
    <property type="match status" value="1"/>
</dbReference>
<dbReference type="InterPro" id="IPR018490">
    <property type="entry name" value="cNMP-bd_dom_sf"/>
</dbReference>
<dbReference type="Gene3D" id="2.60.120.10">
    <property type="entry name" value="Jelly Rolls"/>
    <property type="match status" value="1"/>
</dbReference>
<keyword evidence="2" id="KW-0238">DNA-binding</keyword>
<evidence type="ECO:0000259" key="5">
    <source>
        <dbReference type="PROSITE" id="PS51063"/>
    </source>
</evidence>
<dbReference type="SUPFAM" id="SSF46785">
    <property type="entry name" value="Winged helix' DNA-binding domain"/>
    <property type="match status" value="1"/>
</dbReference>
<dbReference type="Pfam" id="PF00027">
    <property type="entry name" value="cNMP_binding"/>
    <property type="match status" value="1"/>
</dbReference>
<dbReference type="SUPFAM" id="SSF51206">
    <property type="entry name" value="cAMP-binding domain-like"/>
    <property type="match status" value="1"/>
</dbReference>
<evidence type="ECO:0000256" key="1">
    <source>
        <dbReference type="ARBA" id="ARBA00023015"/>
    </source>
</evidence>
<dbReference type="CDD" id="cd00038">
    <property type="entry name" value="CAP_ED"/>
    <property type="match status" value="1"/>
</dbReference>
<dbReference type="PANTHER" id="PTHR24567">
    <property type="entry name" value="CRP FAMILY TRANSCRIPTIONAL REGULATORY PROTEIN"/>
    <property type="match status" value="1"/>
</dbReference>
<feature type="domain" description="HTH crp-type" evidence="5">
    <location>
        <begin position="152"/>
        <end position="225"/>
    </location>
</feature>
<dbReference type="AlphaFoldDB" id="A0A243RXR7"/>
<accession>A0A243RXR7</accession>
<dbReference type="SMART" id="SM00419">
    <property type="entry name" value="HTH_CRP"/>
    <property type="match status" value="1"/>
</dbReference>
<sequence>MRRGPASPRTSPWPSETFLARLLEPHRKVLLTLGDIHTYPAGHVMVRQGDFGNLVFIVIHGLVKVTARTENGRESLLAVRVRGDVIGDMAVLDGSARSANLITCGVTVARVIKGESFVNYLQRHPSAALTLSTLMSDRLRWSNQRRLEFAGYDSDVCLARLLLALVARHGRTGPEGMDLGVPLTQTELGGLIGAKESTVQKILRDLSARGLVRTGHRRVVITDLPGLAAFANLDPVALENLPANP</sequence>
<reference evidence="6 7" key="1">
    <citation type="submission" date="2017-05" db="EMBL/GenBank/DDBJ databases">
        <title>Biotechnological potential of actinobacteria isolated from South African environments.</title>
        <authorList>
            <person name="Le Roes-Hill M."/>
            <person name="Prins A."/>
            <person name="Durrell K.A."/>
        </authorList>
    </citation>
    <scope>NUCLEOTIDE SEQUENCE [LARGE SCALE GENOMIC DNA]</scope>
    <source>
        <strain evidence="6">M26</strain>
    </source>
</reference>
<dbReference type="InterPro" id="IPR000595">
    <property type="entry name" value="cNMP-bd_dom"/>
</dbReference>
<dbReference type="InterPro" id="IPR036390">
    <property type="entry name" value="WH_DNA-bd_sf"/>
</dbReference>
<evidence type="ECO:0000313" key="7">
    <source>
        <dbReference type="Proteomes" id="UP000194761"/>
    </source>
</evidence>
<dbReference type="Gene3D" id="1.10.10.10">
    <property type="entry name" value="Winged helix-like DNA-binding domain superfamily/Winged helix DNA-binding domain"/>
    <property type="match status" value="1"/>
</dbReference>
<gene>
    <name evidence="6" type="ORF">CA984_01740</name>
</gene>
<dbReference type="InterPro" id="IPR014710">
    <property type="entry name" value="RmlC-like_jellyroll"/>
</dbReference>
<dbReference type="GO" id="GO:0003677">
    <property type="term" value="F:DNA binding"/>
    <property type="evidence" value="ECO:0007669"/>
    <property type="project" value="UniProtKB-KW"/>
</dbReference>
<dbReference type="InterPro" id="IPR036388">
    <property type="entry name" value="WH-like_DNA-bd_sf"/>
</dbReference>
<dbReference type="Pfam" id="PF13545">
    <property type="entry name" value="HTH_Crp_2"/>
    <property type="match status" value="1"/>
</dbReference>
<dbReference type="InterPro" id="IPR018488">
    <property type="entry name" value="cNMP-bd_CS"/>
</dbReference>
<proteinExistence type="predicted"/>
<dbReference type="PROSITE" id="PS51063">
    <property type="entry name" value="HTH_CRP_2"/>
    <property type="match status" value="1"/>
</dbReference>
<name>A0A243RXR7_9ACTN</name>
<dbReference type="GO" id="GO:0005829">
    <property type="term" value="C:cytosol"/>
    <property type="evidence" value="ECO:0007669"/>
    <property type="project" value="TreeGrafter"/>
</dbReference>
<dbReference type="SMART" id="SM00100">
    <property type="entry name" value="cNMP"/>
    <property type="match status" value="1"/>
</dbReference>
<feature type="domain" description="Cyclic nucleotide-binding" evidence="4">
    <location>
        <begin position="18"/>
        <end position="121"/>
    </location>
</feature>
<dbReference type="InterPro" id="IPR012318">
    <property type="entry name" value="HTH_CRP"/>
</dbReference>
<dbReference type="PROSITE" id="PS50042">
    <property type="entry name" value="CNMP_BINDING_3"/>
    <property type="match status" value="1"/>
</dbReference>
<protein>
    <submittedName>
        <fullName evidence="6">Crp/Fnr family transcriptional regulator</fullName>
    </submittedName>
</protein>
<keyword evidence="1" id="KW-0805">Transcription regulation</keyword>
<dbReference type="InterPro" id="IPR050397">
    <property type="entry name" value="Env_Response_Regulators"/>
</dbReference>
<dbReference type="GO" id="GO:0003700">
    <property type="term" value="F:DNA-binding transcription factor activity"/>
    <property type="evidence" value="ECO:0007669"/>
    <property type="project" value="TreeGrafter"/>
</dbReference>
<comment type="caution">
    <text evidence="6">The sequence shown here is derived from an EMBL/GenBank/DDBJ whole genome shotgun (WGS) entry which is preliminary data.</text>
</comment>
<evidence type="ECO:0000256" key="2">
    <source>
        <dbReference type="ARBA" id="ARBA00023125"/>
    </source>
</evidence>
<dbReference type="EMBL" id="NGFP01000004">
    <property type="protein sequence ID" value="OUC99789.1"/>
    <property type="molecule type" value="Genomic_DNA"/>
</dbReference>
<organism evidence="6 7">
    <name type="scientific">Streptosporangium minutum</name>
    <dbReference type="NCBI Taxonomy" id="569862"/>
    <lineage>
        <taxon>Bacteria</taxon>
        <taxon>Bacillati</taxon>
        <taxon>Actinomycetota</taxon>
        <taxon>Actinomycetes</taxon>
        <taxon>Streptosporangiales</taxon>
        <taxon>Streptosporangiaceae</taxon>
        <taxon>Streptosporangium</taxon>
    </lineage>
</organism>
<evidence type="ECO:0000259" key="4">
    <source>
        <dbReference type="PROSITE" id="PS50042"/>
    </source>
</evidence>
<dbReference type="PANTHER" id="PTHR24567:SF74">
    <property type="entry name" value="HTH-TYPE TRANSCRIPTIONAL REGULATOR ARCR"/>
    <property type="match status" value="1"/>
</dbReference>